<protein>
    <recommendedName>
        <fullName evidence="4">HTH araC/xylS-type domain-containing protein</fullName>
    </recommendedName>
</protein>
<dbReference type="AlphaFoldDB" id="A0A2A6DWQ4"/>
<keyword evidence="1" id="KW-0805">Transcription regulation</keyword>
<keyword evidence="2" id="KW-0238">DNA-binding</keyword>
<evidence type="ECO:0000256" key="1">
    <source>
        <dbReference type="ARBA" id="ARBA00023015"/>
    </source>
</evidence>
<dbReference type="GO" id="GO:0003700">
    <property type="term" value="F:DNA-binding transcription factor activity"/>
    <property type="evidence" value="ECO:0007669"/>
    <property type="project" value="InterPro"/>
</dbReference>
<dbReference type="SUPFAM" id="SSF46689">
    <property type="entry name" value="Homeodomain-like"/>
    <property type="match status" value="2"/>
</dbReference>
<dbReference type="GO" id="GO:0043565">
    <property type="term" value="F:sequence-specific DNA binding"/>
    <property type="evidence" value="ECO:0007669"/>
    <property type="project" value="InterPro"/>
</dbReference>
<evidence type="ECO:0000313" key="5">
    <source>
        <dbReference type="EMBL" id="PDO09320.1"/>
    </source>
</evidence>
<comment type="caution">
    <text evidence="5">The sequence shown here is derived from an EMBL/GenBank/DDBJ whole genome shotgun (WGS) entry which is preliminary data.</text>
</comment>
<dbReference type="InterPro" id="IPR037923">
    <property type="entry name" value="HTH-like"/>
</dbReference>
<dbReference type="InterPro" id="IPR014710">
    <property type="entry name" value="RmlC-like_jellyroll"/>
</dbReference>
<dbReference type="Pfam" id="PF12833">
    <property type="entry name" value="HTH_18"/>
    <property type="match status" value="1"/>
</dbReference>
<proteinExistence type="predicted"/>
<dbReference type="InterPro" id="IPR018060">
    <property type="entry name" value="HTH_AraC"/>
</dbReference>
<organism evidence="5 6">
    <name type="scientific">Candidatus Reconcilbacillus cellulovorans</name>
    <dbReference type="NCBI Taxonomy" id="1906605"/>
    <lineage>
        <taxon>Bacteria</taxon>
        <taxon>Bacillati</taxon>
        <taxon>Bacillota</taxon>
        <taxon>Bacilli</taxon>
        <taxon>Bacillales</taxon>
        <taxon>Paenibacillaceae</taxon>
        <taxon>Candidatus Reconcilbacillus</taxon>
    </lineage>
</organism>
<dbReference type="Gene3D" id="2.60.120.10">
    <property type="entry name" value="Jelly Rolls"/>
    <property type="match status" value="1"/>
</dbReference>
<gene>
    <name evidence="5" type="ORF">BLM47_13305</name>
</gene>
<name>A0A2A6DWQ4_9BACL</name>
<dbReference type="InterPro" id="IPR003313">
    <property type="entry name" value="AraC-bd"/>
</dbReference>
<accession>A0A2A6DWQ4</accession>
<dbReference type="Proteomes" id="UP000243688">
    <property type="component" value="Unassembled WGS sequence"/>
</dbReference>
<reference evidence="5 6" key="1">
    <citation type="submission" date="2016-12" db="EMBL/GenBank/DDBJ databases">
        <title>Candidatus Reconcilibacillus cellulovorans genome.</title>
        <authorList>
            <person name="Kolinko S."/>
            <person name="Wu Y.-W."/>
            <person name="Tachea F."/>
            <person name="Denzel E."/>
            <person name="Hiras J."/>
            <person name="Baecker N."/>
            <person name="Chan L.J."/>
            <person name="Eichorst S.A."/>
            <person name="Frey D."/>
            <person name="Adams P.D."/>
            <person name="Pray T."/>
            <person name="Tanjore D."/>
            <person name="Petzold C.J."/>
            <person name="Gladden J.M."/>
            <person name="Simmons B.A."/>
            <person name="Singer S.W."/>
        </authorList>
    </citation>
    <scope>NUCLEOTIDE SEQUENCE [LARGE SCALE GENOMIC DNA]</scope>
    <source>
        <strain evidence="5">JTherm</strain>
    </source>
</reference>
<dbReference type="InterPro" id="IPR050204">
    <property type="entry name" value="AraC_XylS_family_regulators"/>
</dbReference>
<dbReference type="PROSITE" id="PS01124">
    <property type="entry name" value="HTH_ARAC_FAMILY_2"/>
    <property type="match status" value="1"/>
</dbReference>
<feature type="domain" description="HTH araC/xylS-type" evidence="4">
    <location>
        <begin position="186"/>
        <end position="294"/>
    </location>
</feature>
<dbReference type="Gene3D" id="1.10.10.60">
    <property type="entry name" value="Homeodomain-like"/>
    <property type="match status" value="2"/>
</dbReference>
<sequence>MAPDVQAAFRVVAAHRRAVDRFWRYPPHTHPLFEFNLVLEGRQRFVVDGRPILQSEGDIVFVRPGVVHASEGSAAGGTLIYFALHFDVDDPAFRSALLGVEQIIWPANGDAATAETAPMRALRSALSDYMAAVVEEADSTAAPHDGGGPRIALLARAMRLFAAVGEWALSARPETAPVRREPEHVLALARTLEDELRRRAVSESSDPVRTCIAAIAGRLGYSPAYCTRVFRRVYGVSPRGYLTGLVVRQAKLWLTDPALSVEDISRRLGYRDPTHFSKQFKRWTGLSPLGYRRLVHRPG</sequence>
<dbReference type="EMBL" id="MOXJ01000047">
    <property type="protein sequence ID" value="PDO09320.1"/>
    <property type="molecule type" value="Genomic_DNA"/>
</dbReference>
<dbReference type="SUPFAM" id="SSF51215">
    <property type="entry name" value="Regulatory protein AraC"/>
    <property type="match status" value="1"/>
</dbReference>
<dbReference type="Pfam" id="PF02311">
    <property type="entry name" value="AraC_binding"/>
    <property type="match status" value="1"/>
</dbReference>
<evidence type="ECO:0000256" key="2">
    <source>
        <dbReference type="ARBA" id="ARBA00023125"/>
    </source>
</evidence>
<dbReference type="InterPro" id="IPR020449">
    <property type="entry name" value="Tscrpt_reg_AraC-type_HTH"/>
</dbReference>
<dbReference type="InterPro" id="IPR009057">
    <property type="entry name" value="Homeodomain-like_sf"/>
</dbReference>
<evidence type="ECO:0000256" key="3">
    <source>
        <dbReference type="ARBA" id="ARBA00023163"/>
    </source>
</evidence>
<dbReference type="SMART" id="SM00342">
    <property type="entry name" value="HTH_ARAC"/>
    <property type="match status" value="1"/>
</dbReference>
<keyword evidence="3" id="KW-0804">Transcription</keyword>
<evidence type="ECO:0000259" key="4">
    <source>
        <dbReference type="PROSITE" id="PS01124"/>
    </source>
</evidence>
<dbReference type="PRINTS" id="PR00032">
    <property type="entry name" value="HTHARAC"/>
</dbReference>
<evidence type="ECO:0000313" key="6">
    <source>
        <dbReference type="Proteomes" id="UP000243688"/>
    </source>
</evidence>
<dbReference type="PANTHER" id="PTHR46796">
    <property type="entry name" value="HTH-TYPE TRANSCRIPTIONAL ACTIVATOR RHAS-RELATED"/>
    <property type="match status" value="1"/>
</dbReference>